<dbReference type="AlphaFoldDB" id="A0AAV3Q9B3"/>
<dbReference type="PANTHER" id="PTHR11439:SF467">
    <property type="entry name" value="INTEGRASE CATALYTIC DOMAIN-CONTAINING PROTEIN"/>
    <property type="match status" value="1"/>
</dbReference>
<dbReference type="EMBL" id="BAABME010003627">
    <property type="protein sequence ID" value="GAA0159546.1"/>
    <property type="molecule type" value="Genomic_DNA"/>
</dbReference>
<protein>
    <submittedName>
        <fullName evidence="1">Uncharacterized protein</fullName>
    </submittedName>
</protein>
<keyword evidence="2" id="KW-1185">Reference proteome</keyword>
<gene>
    <name evidence="1" type="ORF">LIER_16296</name>
</gene>
<comment type="caution">
    <text evidence="1">The sequence shown here is derived from an EMBL/GenBank/DDBJ whole genome shotgun (WGS) entry which is preliminary data.</text>
</comment>
<sequence length="118" mass="13258">MGSAKSVSCLLGIQFKLSSKQYPVQRENIEHMKKVPYASTDGSIMYVMTCTRPNPGNEHWEGIKWILRYLKGIVDLCICYGKDTVTLQVYTDVDMAGDTDFKRSTSGYVFVFAGRAIS</sequence>
<dbReference type="PANTHER" id="PTHR11439">
    <property type="entry name" value="GAG-POL-RELATED RETROTRANSPOSON"/>
    <property type="match status" value="1"/>
</dbReference>
<reference evidence="1 2" key="1">
    <citation type="submission" date="2024-01" db="EMBL/GenBank/DDBJ databases">
        <title>The complete chloroplast genome sequence of Lithospermum erythrorhizon: insights into the phylogenetic relationship among Boraginaceae species and the maternal lineages of purple gromwells.</title>
        <authorList>
            <person name="Okada T."/>
            <person name="Watanabe K."/>
        </authorList>
    </citation>
    <scope>NUCLEOTIDE SEQUENCE [LARGE SCALE GENOMIC DNA]</scope>
</reference>
<dbReference type="Proteomes" id="UP001454036">
    <property type="component" value="Unassembled WGS sequence"/>
</dbReference>
<accession>A0AAV3Q9B3</accession>
<name>A0AAV3Q9B3_LITER</name>
<organism evidence="1 2">
    <name type="scientific">Lithospermum erythrorhizon</name>
    <name type="common">Purple gromwell</name>
    <name type="synonym">Lithospermum officinale var. erythrorhizon</name>
    <dbReference type="NCBI Taxonomy" id="34254"/>
    <lineage>
        <taxon>Eukaryota</taxon>
        <taxon>Viridiplantae</taxon>
        <taxon>Streptophyta</taxon>
        <taxon>Embryophyta</taxon>
        <taxon>Tracheophyta</taxon>
        <taxon>Spermatophyta</taxon>
        <taxon>Magnoliopsida</taxon>
        <taxon>eudicotyledons</taxon>
        <taxon>Gunneridae</taxon>
        <taxon>Pentapetalae</taxon>
        <taxon>asterids</taxon>
        <taxon>lamiids</taxon>
        <taxon>Boraginales</taxon>
        <taxon>Boraginaceae</taxon>
        <taxon>Boraginoideae</taxon>
        <taxon>Lithospermeae</taxon>
        <taxon>Lithospermum</taxon>
    </lineage>
</organism>
<evidence type="ECO:0000313" key="2">
    <source>
        <dbReference type="Proteomes" id="UP001454036"/>
    </source>
</evidence>
<proteinExistence type="predicted"/>
<evidence type="ECO:0000313" key="1">
    <source>
        <dbReference type="EMBL" id="GAA0159546.1"/>
    </source>
</evidence>